<dbReference type="Pfam" id="PF01261">
    <property type="entry name" value="AP_endonuc_2"/>
    <property type="match status" value="1"/>
</dbReference>
<dbReference type="InterPro" id="IPR013022">
    <property type="entry name" value="Xyl_isomerase-like_TIM-brl"/>
</dbReference>
<dbReference type="InterPro" id="IPR036237">
    <property type="entry name" value="Xyl_isomerase-like_sf"/>
</dbReference>
<evidence type="ECO:0000313" key="2">
    <source>
        <dbReference type="EMBL" id="RDW68566.1"/>
    </source>
</evidence>
<keyword evidence="2" id="KW-0413">Isomerase</keyword>
<reference evidence="2 3" key="1">
    <citation type="journal article" date="2018" name="IMA Fungus">
        <title>IMA Genome-F 9: Draft genome sequence of Annulohypoxylon stygium, Aspergillus mulundensis, Berkeleyomyces basicola (syn. Thielaviopsis basicola), Ceratocystis smalleyi, two Cercospora beticola strains, Coleophoma cylindrospora, Fusarium fracticaudum, Phialophora cf. hyalina, and Morchella septimelata.</title>
        <authorList>
            <person name="Wingfield B.D."/>
            <person name="Bills G.F."/>
            <person name="Dong Y."/>
            <person name="Huang W."/>
            <person name="Nel W.J."/>
            <person name="Swalarsk-Parry B.S."/>
            <person name="Vaghefi N."/>
            <person name="Wilken P.M."/>
            <person name="An Z."/>
            <person name="de Beer Z.W."/>
            <person name="De Vos L."/>
            <person name="Chen L."/>
            <person name="Duong T.A."/>
            <person name="Gao Y."/>
            <person name="Hammerbacher A."/>
            <person name="Kikkert J.R."/>
            <person name="Li Y."/>
            <person name="Li H."/>
            <person name="Li K."/>
            <person name="Li Q."/>
            <person name="Liu X."/>
            <person name="Ma X."/>
            <person name="Naidoo K."/>
            <person name="Pethybridge S.J."/>
            <person name="Sun J."/>
            <person name="Steenkamp E.T."/>
            <person name="van der Nest M.A."/>
            <person name="van Wyk S."/>
            <person name="Wingfield M.J."/>
            <person name="Xiong C."/>
            <person name="Yue Q."/>
            <person name="Zhang X."/>
        </authorList>
    </citation>
    <scope>NUCLEOTIDE SEQUENCE [LARGE SCALE GENOMIC DNA]</scope>
    <source>
        <strain evidence="2 3">BP5796</strain>
    </source>
</reference>
<proteinExistence type="predicted"/>
<dbReference type="AlphaFoldDB" id="A0A3D8R3K3"/>
<dbReference type="SUPFAM" id="SSF51658">
    <property type="entry name" value="Xylose isomerase-like"/>
    <property type="match status" value="1"/>
</dbReference>
<evidence type="ECO:0000313" key="3">
    <source>
        <dbReference type="Proteomes" id="UP000256328"/>
    </source>
</evidence>
<evidence type="ECO:0000259" key="1">
    <source>
        <dbReference type="Pfam" id="PF01261"/>
    </source>
</evidence>
<protein>
    <submittedName>
        <fullName evidence="2">Xylose isomerase-like protein</fullName>
    </submittedName>
</protein>
<dbReference type="Gene3D" id="3.20.20.150">
    <property type="entry name" value="Divalent-metal-dependent TIM barrel enzymes"/>
    <property type="match status" value="1"/>
</dbReference>
<comment type="caution">
    <text evidence="2">The sequence shown here is derived from an EMBL/GenBank/DDBJ whole genome shotgun (WGS) entry which is preliminary data.</text>
</comment>
<gene>
    <name evidence="2" type="ORF">BP5796_09223</name>
</gene>
<dbReference type="OrthoDB" id="5360893at2759"/>
<dbReference type="PANTHER" id="PTHR12110:SF56">
    <property type="entry name" value="DEHYDRATASE, PUTATIVE (AFU_ORTHOLOGUE AFUA_6G08740)-RELATED"/>
    <property type="match status" value="1"/>
</dbReference>
<accession>A0A3D8R3K3</accession>
<dbReference type="EMBL" id="PDLN01000013">
    <property type="protein sequence ID" value="RDW68566.1"/>
    <property type="molecule type" value="Genomic_DNA"/>
</dbReference>
<keyword evidence="3" id="KW-1185">Reference proteome</keyword>
<dbReference type="InterPro" id="IPR050312">
    <property type="entry name" value="IolE/XylAMocC-like"/>
</dbReference>
<organism evidence="2 3">
    <name type="scientific">Coleophoma crateriformis</name>
    <dbReference type="NCBI Taxonomy" id="565419"/>
    <lineage>
        <taxon>Eukaryota</taxon>
        <taxon>Fungi</taxon>
        <taxon>Dikarya</taxon>
        <taxon>Ascomycota</taxon>
        <taxon>Pezizomycotina</taxon>
        <taxon>Leotiomycetes</taxon>
        <taxon>Helotiales</taxon>
        <taxon>Dermateaceae</taxon>
        <taxon>Coleophoma</taxon>
    </lineage>
</organism>
<name>A0A3D8R3K3_9HELO</name>
<dbReference type="GO" id="GO:0016853">
    <property type="term" value="F:isomerase activity"/>
    <property type="evidence" value="ECO:0007669"/>
    <property type="project" value="UniProtKB-KW"/>
</dbReference>
<sequence>MALSRASLDAIPTSFASVSVGTTDDPLEDKLKAISAGGFKAIELGFPDLLSFANSVHGEEVKEDDYDRLCSAGIEVKKLCEKHNLGIMMLQPFSNFEGWPEGSQERLDAFSRAKGWIRVMQAVGTDMLQVGSSDSPNITASFDSLASDLRELADMLAACSFKLAYENWCWATHAPTWREVWAIVEKVDRPNIGLCLDTFQTAAGEWGDPTTASGQIEMSSPNLLEIQFATSLMELSQNIPCEKIYLLQISDAYKPPTPFSTEPSEQGLRPRGRWSHDFRPYPYNGGYLPVMEVARAVLRTGFRGWFSMEVFDGGSDGMGGMKQYDFHEFTKGARASHNTLLDECADGP</sequence>
<dbReference type="PANTHER" id="PTHR12110">
    <property type="entry name" value="HYDROXYPYRUVATE ISOMERASE"/>
    <property type="match status" value="1"/>
</dbReference>
<feature type="domain" description="Xylose isomerase-like TIM barrel" evidence="1">
    <location>
        <begin position="32"/>
        <end position="314"/>
    </location>
</feature>
<dbReference type="Proteomes" id="UP000256328">
    <property type="component" value="Unassembled WGS sequence"/>
</dbReference>